<dbReference type="AlphaFoldDB" id="A0A4Q6XKH6"/>
<dbReference type="RefSeq" id="WP_130143564.1">
    <property type="nucleotide sequence ID" value="NZ_SGIT01000007.1"/>
</dbReference>
<accession>A0A4Q6XKH6</accession>
<dbReference type="OrthoDB" id="769086at2"/>
<dbReference type="InterPro" id="IPR036390">
    <property type="entry name" value="WH_DNA-bd_sf"/>
</dbReference>
<protein>
    <recommendedName>
        <fullName evidence="3">Ferric uptake regulator family protein</fullName>
    </recommendedName>
</protein>
<proteinExistence type="predicted"/>
<comment type="caution">
    <text evidence="1">The sequence shown here is derived from an EMBL/GenBank/DDBJ whole genome shotgun (WGS) entry which is preliminary data.</text>
</comment>
<evidence type="ECO:0000313" key="1">
    <source>
        <dbReference type="EMBL" id="RZF57440.1"/>
    </source>
</evidence>
<gene>
    <name evidence="1" type="ORF">EWE74_20670</name>
</gene>
<dbReference type="SUPFAM" id="SSF46785">
    <property type="entry name" value="Winged helix' DNA-binding domain"/>
    <property type="match status" value="1"/>
</dbReference>
<sequence>MEADIIEALKERGLVMTEKRIWIVKAICQAGFIPDVETFWLELRETRPVSWSTIHSTLRLMTLCGILQRESEGHRLVSYLLVDTEKSKNTYQ</sequence>
<evidence type="ECO:0000313" key="2">
    <source>
        <dbReference type="Proteomes" id="UP000292855"/>
    </source>
</evidence>
<keyword evidence="2" id="KW-1185">Reference proteome</keyword>
<name>A0A4Q6XKH6_9SPHI</name>
<dbReference type="EMBL" id="SGIT01000007">
    <property type="protein sequence ID" value="RZF57440.1"/>
    <property type="molecule type" value="Genomic_DNA"/>
</dbReference>
<reference evidence="1 2" key="1">
    <citation type="submission" date="2019-02" db="EMBL/GenBank/DDBJ databases">
        <authorList>
            <person name="Li Y."/>
        </authorList>
    </citation>
    <scope>NUCLEOTIDE SEQUENCE [LARGE SCALE GENOMIC DNA]</scope>
    <source>
        <strain evidence="1 2">30C10-4-7</strain>
    </source>
</reference>
<dbReference type="Proteomes" id="UP000292855">
    <property type="component" value="Unassembled WGS sequence"/>
</dbReference>
<dbReference type="InterPro" id="IPR036388">
    <property type="entry name" value="WH-like_DNA-bd_sf"/>
</dbReference>
<dbReference type="Gene3D" id="1.10.10.10">
    <property type="entry name" value="Winged helix-like DNA-binding domain superfamily/Winged helix DNA-binding domain"/>
    <property type="match status" value="1"/>
</dbReference>
<organism evidence="1 2">
    <name type="scientific">Sphingobacterium corticibacterium</name>
    <dbReference type="NCBI Taxonomy" id="2484746"/>
    <lineage>
        <taxon>Bacteria</taxon>
        <taxon>Pseudomonadati</taxon>
        <taxon>Bacteroidota</taxon>
        <taxon>Sphingobacteriia</taxon>
        <taxon>Sphingobacteriales</taxon>
        <taxon>Sphingobacteriaceae</taxon>
        <taxon>Sphingobacterium</taxon>
    </lineage>
</organism>
<evidence type="ECO:0008006" key="3">
    <source>
        <dbReference type="Google" id="ProtNLM"/>
    </source>
</evidence>